<name>A0A8K0MTH0_9ROSA</name>
<evidence type="ECO:0008006" key="3">
    <source>
        <dbReference type="Google" id="ProtNLM"/>
    </source>
</evidence>
<reference evidence="1" key="1">
    <citation type="submission" date="2020-03" db="EMBL/GenBank/DDBJ databases">
        <title>A high-quality chromosome-level genome assembly of a woody plant with both climbing and erect habits, Rhamnella rubrinervis.</title>
        <authorList>
            <person name="Lu Z."/>
            <person name="Yang Y."/>
            <person name="Zhu X."/>
            <person name="Sun Y."/>
        </authorList>
    </citation>
    <scope>NUCLEOTIDE SEQUENCE</scope>
    <source>
        <strain evidence="1">BYM</strain>
        <tissue evidence="1">Leaf</tissue>
    </source>
</reference>
<protein>
    <recommendedName>
        <fullName evidence="3">F-box domain-containing protein</fullName>
    </recommendedName>
</protein>
<dbReference type="PANTHER" id="PTHR44259">
    <property type="entry name" value="OS07G0183000 PROTEIN-RELATED"/>
    <property type="match status" value="1"/>
</dbReference>
<gene>
    <name evidence="1" type="ORF">FNV43_RR02015</name>
</gene>
<accession>A0A8K0MTH0</accession>
<dbReference type="InterPro" id="IPR050942">
    <property type="entry name" value="F-box_BR-signaling"/>
</dbReference>
<comment type="caution">
    <text evidence="1">The sequence shown here is derived from an EMBL/GenBank/DDBJ whole genome shotgun (WGS) entry which is preliminary data.</text>
</comment>
<sequence length="209" mass="23399">MAKRARCSTSSDFSTPNWAGLDPDLLGLILHKLVYIPDYISFNSACKPWNSLSSTHKEKQAWLDNKQQLPWLFLSSLNTDQSLLVVKLKLYNFTGEQMSDFQIPISSRNKCTAAVAVLLMVDVVNHGDESSKIKISEIAPDLTAEFFVDGYFVETTNGDLLMVYRYYNYSVNKSAYEVYRLIMDSNGNLESIPVANLGGESLIFVLGAT</sequence>
<evidence type="ECO:0000313" key="2">
    <source>
        <dbReference type="Proteomes" id="UP000796880"/>
    </source>
</evidence>
<dbReference type="EMBL" id="VOIH02000001">
    <property type="protein sequence ID" value="KAF3457358.1"/>
    <property type="molecule type" value="Genomic_DNA"/>
</dbReference>
<proteinExistence type="predicted"/>
<dbReference type="OrthoDB" id="1219048at2759"/>
<evidence type="ECO:0000313" key="1">
    <source>
        <dbReference type="EMBL" id="KAF3457358.1"/>
    </source>
</evidence>
<organism evidence="1 2">
    <name type="scientific">Rhamnella rubrinervis</name>
    <dbReference type="NCBI Taxonomy" id="2594499"/>
    <lineage>
        <taxon>Eukaryota</taxon>
        <taxon>Viridiplantae</taxon>
        <taxon>Streptophyta</taxon>
        <taxon>Embryophyta</taxon>
        <taxon>Tracheophyta</taxon>
        <taxon>Spermatophyta</taxon>
        <taxon>Magnoliopsida</taxon>
        <taxon>eudicotyledons</taxon>
        <taxon>Gunneridae</taxon>
        <taxon>Pentapetalae</taxon>
        <taxon>rosids</taxon>
        <taxon>fabids</taxon>
        <taxon>Rosales</taxon>
        <taxon>Rhamnaceae</taxon>
        <taxon>rhamnoid group</taxon>
        <taxon>Rhamneae</taxon>
        <taxon>Rhamnella</taxon>
    </lineage>
</organism>
<keyword evidence="2" id="KW-1185">Reference proteome</keyword>
<dbReference type="Proteomes" id="UP000796880">
    <property type="component" value="Unassembled WGS sequence"/>
</dbReference>
<dbReference type="AlphaFoldDB" id="A0A8K0MTH0"/>